<evidence type="ECO:0000313" key="2">
    <source>
        <dbReference type="EMBL" id="UPM56122.1"/>
    </source>
</evidence>
<feature type="transmembrane region" description="Helical" evidence="1">
    <location>
        <begin position="89"/>
        <end position="107"/>
    </location>
</feature>
<feature type="transmembrane region" description="Helical" evidence="1">
    <location>
        <begin position="31"/>
        <end position="52"/>
    </location>
</feature>
<dbReference type="Proteomes" id="UP000830639">
    <property type="component" value="Chromosome"/>
</dbReference>
<evidence type="ECO:0000256" key="1">
    <source>
        <dbReference type="SAM" id="Phobius"/>
    </source>
</evidence>
<dbReference type="EMBL" id="CP096034">
    <property type="protein sequence ID" value="UPM56122.1"/>
    <property type="molecule type" value="Genomic_DNA"/>
</dbReference>
<protein>
    <recommendedName>
        <fullName evidence="4">NADH dehydrogenase subunit 6</fullName>
    </recommendedName>
</protein>
<keyword evidence="1" id="KW-1133">Transmembrane helix</keyword>
<evidence type="ECO:0008006" key="4">
    <source>
        <dbReference type="Google" id="ProtNLM"/>
    </source>
</evidence>
<reference evidence="2 3" key="1">
    <citation type="submission" date="2022-04" db="EMBL/GenBank/DDBJ databases">
        <title>Mechanism of arsenic methylation and mitigation arsenic toxicity by Bacillus sp. LH14 from an Arsenic-Contaminated Paddy Soil.</title>
        <authorList>
            <person name="Wang D."/>
        </authorList>
    </citation>
    <scope>NUCLEOTIDE SEQUENCE [LARGE SCALE GENOMIC DNA]</scope>
    <source>
        <strain evidence="2 3">LH14</strain>
    </source>
</reference>
<organism evidence="2 3">
    <name type="scientific">Gottfriedia acidiceleris</name>
    <dbReference type="NCBI Taxonomy" id="371036"/>
    <lineage>
        <taxon>Bacteria</taxon>
        <taxon>Bacillati</taxon>
        <taxon>Bacillota</taxon>
        <taxon>Bacilli</taxon>
        <taxon>Bacillales</taxon>
        <taxon>Bacillaceae</taxon>
        <taxon>Gottfriedia</taxon>
    </lineage>
</organism>
<dbReference type="RefSeq" id="WP_248269037.1">
    <property type="nucleotide sequence ID" value="NZ_CP096034.1"/>
</dbReference>
<feature type="transmembrane region" description="Helical" evidence="1">
    <location>
        <begin position="58"/>
        <end position="77"/>
    </location>
</feature>
<name>A0ABY4JRM3_9BACI</name>
<keyword evidence="3" id="KW-1185">Reference proteome</keyword>
<feature type="transmembrane region" description="Helical" evidence="1">
    <location>
        <begin position="6"/>
        <end position="24"/>
    </location>
</feature>
<evidence type="ECO:0000313" key="3">
    <source>
        <dbReference type="Proteomes" id="UP000830639"/>
    </source>
</evidence>
<accession>A0ABY4JRM3</accession>
<keyword evidence="1" id="KW-0472">Membrane</keyword>
<gene>
    <name evidence="2" type="ORF">MY490_09920</name>
</gene>
<feature type="transmembrane region" description="Helical" evidence="1">
    <location>
        <begin position="146"/>
        <end position="164"/>
    </location>
</feature>
<keyword evidence="1" id="KW-0812">Transmembrane</keyword>
<proteinExistence type="predicted"/>
<feature type="transmembrane region" description="Helical" evidence="1">
    <location>
        <begin position="113"/>
        <end position="134"/>
    </location>
</feature>
<sequence>MIIGWTCIILSILITFFSTYFLPAKKDQMNLMMYIMMISMTVGLGTGAITTITLQKHFLISLLLSMGISGLVGLVIGMRLHFIALIEGLFTGIMSGMMGSMTVSMLTPLEAKTFLLICLLLITCTALFFSVTFVSNRFPKLFSSHFPIVLITSLLLIFSVYFSFVHIEQLKTTNIHHNEHSH</sequence>